<keyword evidence="2 3" id="KW-0040">ANK repeat</keyword>
<dbReference type="SUPFAM" id="SSF54637">
    <property type="entry name" value="Thioesterase/thiol ester dehydrase-isomerase"/>
    <property type="match status" value="1"/>
</dbReference>
<dbReference type="Pfam" id="PF00023">
    <property type="entry name" value="Ank"/>
    <property type="match status" value="1"/>
</dbReference>
<dbReference type="AlphaFoldDB" id="A0A1B8GFI3"/>
<dbReference type="InterPro" id="IPR029069">
    <property type="entry name" value="HotDog_dom_sf"/>
</dbReference>
<gene>
    <name evidence="5" type="ORF">VE01_07935</name>
</gene>
<keyword evidence="1" id="KW-0677">Repeat</keyword>
<evidence type="ECO:0000313" key="5">
    <source>
        <dbReference type="EMBL" id="OBT94588.1"/>
    </source>
</evidence>
<evidence type="ECO:0000256" key="3">
    <source>
        <dbReference type="PROSITE-ProRule" id="PRU00023"/>
    </source>
</evidence>
<dbReference type="InterPro" id="IPR051165">
    <property type="entry name" value="Multifunctional_ANK_Repeat"/>
</dbReference>
<dbReference type="InterPro" id="IPR002110">
    <property type="entry name" value="Ankyrin_rpt"/>
</dbReference>
<dbReference type="PANTHER" id="PTHR24123:SF33">
    <property type="entry name" value="PROTEIN HOS4"/>
    <property type="match status" value="1"/>
</dbReference>
<name>A0A1B8GFI3_9PEZI</name>
<evidence type="ECO:0000256" key="2">
    <source>
        <dbReference type="ARBA" id="ARBA00023043"/>
    </source>
</evidence>
<dbReference type="STRING" id="342668.A0A1B8GFI3"/>
<keyword evidence="6" id="KW-1185">Reference proteome</keyword>
<dbReference type="Proteomes" id="UP000091956">
    <property type="component" value="Unassembled WGS sequence"/>
</dbReference>
<dbReference type="PRINTS" id="PR01415">
    <property type="entry name" value="ANKYRIN"/>
</dbReference>
<evidence type="ECO:0000313" key="6">
    <source>
        <dbReference type="Proteomes" id="UP000091956"/>
    </source>
</evidence>
<dbReference type="Gene3D" id="1.25.40.20">
    <property type="entry name" value="Ankyrin repeat-containing domain"/>
    <property type="match status" value="2"/>
</dbReference>
<feature type="repeat" description="ANK" evidence="3">
    <location>
        <begin position="341"/>
        <end position="373"/>
    </location>
</feature>
<evidence type="ECO:0000259" key="4">
    <source>
        <dbReference type="Pfam" id="PF22636"/>
    </source>
</evidence>
<accession>A0A1B8GFI3</accession>
<dbReference type="PROSITE" id="PS50088">
    <property type="entry name" value="ANK_REPEAT"/>
    <property type="match status" value="5"/>
</dbReference>
<dbReference type="Pfam" id="PF12796">
    <property type="entry name" value="Ank_2"/>
    <property type="match status" value="2"/>
</dbReference>
<protein>
    <recommendedName>
        <fullName evidence="4">Fluoroacetyl-CoA-specific thioesterase-like domain-containing protein</fullName>
    </recommendedName>
</protein>
<dbReference type="Gene3D" id="3.10.129.10">
    <property type="entry name" value="Hotdog Thioesterase"/>
    <property type="match status" value="1"/>
</dbReference>
<organism evidence="5 6">
    <name type="scientific">Pseudogymnoascus verrucosus</name>
    <dbReference type="NCBI Taxonomy" id="342668"/>
    <lineage>
        <taxon>Eukaryota</taxon>
        <taxon>Fungi</taxon>
        <taxon>Dikarya</taxon>
        <taxon>Ascomycota</taxon>
        <taxon>Pezizomycotina</taxon>
        <taxon>Leotiomycetes</taxon>
        <taxon>Thelebolales</taxon>
        <taxon>Thelebolaceae</taxon>
        <taxon>Pseudogymnoascus</taxon>
    </lineage>
</organism>
<reference evidence="6" key="2">
    <citation type="journal article" date="2018" name="Nat. Commun.">
        <title>Extreme sensitivity to ultraviolet light in the fungal pathogen causing white-nose syndrome of bats.</title>
        <authorList>
            <person name="Palmer J.M."/>
            <person name="Drees K.P."/>
            <person name="Foster J.T."/>
            <person name="Lindner D.L."/>
        </authorList>
    </citation>
    <scope>NUCLEOTIDE SEQUENCE [LARGE SCALE GENOMIC DNA]</scope>
    <source>
        <strain evidence="6">UAMH 10579</strain>
    </source>
</reference>
<feature type="repeat" description="ANK" evidence="3">
    <location>
        <begin position="242"/>
        <end position="268"/>
    </location>
</feature>
<feature type="repeat" description="ANK" evidence="3">
    <location>
        <begin position="209"/>
        <end position="241"/>
    </location>
</feature>
<dbReference type="RefSeq" id="XP_018128321.1">
    <property type="nucleotide sequence ID" value="XM_018277365.2"/>
</dbReference>
<dbReference type="PROSITE" id="PS50297">
    <property type="entry name" value="ANK_REP_REGION"/>
    <property type="match status" value="5"/>
</dbReference>
<feature type="repeat" description="ANK" evidence="3">
    <location>
        <begin position="374"/>
        <end position="400"/>
    </location>
</feature>
<evidence type="ECO:0000256" key="1">
    <source>
        <dbReference type="ARBA" id="ARBA00022737"/>
    </source>
</evidence>
<dbReference type="PANTHER" id="PTHR24123">
    <property type="entry name" value="ANKYRIN REPEAT-CONTAINING"/>
    <property type="match status" value="1"/>
</dbReference>
<dbReference type="InterPro" id="IPR054485">
    <property type="entry name" value="FlK-like_dom"/>
</dbReference>
<dbReference type="InterPro" id="IPR036770">
    <property type="entry name" value="Ankyrin_rpt-contain_sf"/>
</dbReference>
<feature type="domain" description="Fluoroacetyl-CoA-specific thioesterase-like" evidence="4">
    <location>
        <begin position="21"/>
        <end position="128"/>
    </location>
</feature>
<dbReference type="SMART" id="SM00248">
    <property type="entry name" value="ANK"/>
    <property type="match status" value="7"/>
</dbReference>
<reference evidence="5 6" key="1">
    <citation type="submission" date="2016-03" db="EMBL/GenBank/DDBJ databases">
        <title>Comparative genomics of Pseudogymnoascus destructans, the fungus causing white-nose syndrome of bats.</title>
        <authorList>
            <person name="Palmer J.M."/>
            <person name="Drees K.P."/>
            <person name="Foster J.T."/>
            <person name="Lindner D.L."/>
        </authorList>
    </citation>
    <scope>NUCLEOTIDE SEQUENCE [LARGE SCALE GENOMIC DNA]</scope>
    <source>
        <strain evidence="5 6">UAMH 10579</strain>
    </source>
</reference>
<dbReference type="GeneID" id="28841321"/>
<feature type="repeat" description="ANK" evidence="3">
    <location>
        <begin position="308"/>
        <end position="340"/>
    </location>
</feature>
<proteinExistence type="predicted"/>
<dbReference type="Pfam" id="PF22636">
    <property type="entry name" value="FlK"/>
    <property type="match status" value="1"/>
</dbReference>
<dbReference type="EMBL" id="KV460242">
    <property type="protein sequence ID" value="OBT94588.1"/>
    <property type="molecule type" value="Genomic_DNA"/>
</dbReference>
<dbReference type="SUPFAM" id="SSF48403">
    <property type="entry name" value="Ankyrin repeat"/>
    <property type="match status" value="1"/>
</dbReference>
<sequence>MTPPSLDNLVVDTVATATSKVTPSDLASNIAHSRDVCFPDVLATANMLSLMEIASARVLTPHLSGAQTSVATRSDIAHLAATPLGAQVTATARFLGLEGTLYKFEAIASDPGGEIGRAHMWRAVVFKERVENSASQRQPQHVNPDEKKSERKYIRVQLRSNAATGVPAPRIPWRHGGEEDIHRVVEEGPDELAERWLEGGADLTALDIFGWTALHVTARYRNVKIPRLMLKGGADANAVTACGMTVLFIAVASGKADTVKLLLENGADPKGVYESRNTLLHTAVENIGDEVLSVLLERRLEPNAQNSDMWTPLHVAVKNRSTNKVRLLLRHGADPNISEDESWTSLHLAVDSGDEGIVKILLENGADPKSENIRGDTPMKLAVRIGNERMVKTLLEKGVDPSLGYGRCTAVEWLKGHPVTGLSPPTRA</sequence>